<dbReference type="InterPro" id="IPR050886">
    <property type="entry name" value="RNA-binding_reg"/>
</dbReference>
<dbReference type="PANTHER" id="PTHR48024">
    <property type="entry name" value="GEO13361P1-RELATED"/>
    <property type="match status" value="1"/>
</dbReference>
<feature type="region of interest" description="Disordered" evidence="3">
    <location>
        <begin position="432"/>
        <end position="581"/>
    </location>
</feature>
<feature type="domain" description="RRM" evidence="4">
    <location>
        <begin position="239"/>
        <end position="335"/>
    </location>
</feature>
<feature type="region of interest" description="Disordered" evidence="3">
    <location>
        <begin position="36"/>
        <end position="165"/>
    </location>
</feature>
<feature type="compositionally biased region" description="Polar residues" evidence="3">
    <location>
        <begin position="499"/>
        <end position="509"/>
    </location>
</feature>
<organism evidence="5 6">
    <name type="scientific">Citrullus colocynthis</name>
    <name type="common">colocynth</name>
    <dbReference type="NCBI Taxonomy" id="252529"/>
    <lineage>
        <taxon>Eukaryota</taxon>
        <taxon>Viridiplantae</taxon>
        <taxon>Streptophyta</taxon>
        <taxon>Embryophyta</taxon>
        <taxon>Tracheophyta</taxon>
        <taxon>Spermatophyta</taxon>
        <taxon>Magnoliopsida</taxon>
        <taxon>eudicotyledons</taxon>
        <taxon>Gunneridae</taxon>
        <taxon>Pentapetalae</taxon>
        <taxon>rosids</taxon>
        <taxon>fabids</taxon>
        <taxon>Cucurbitales</taxon>
        <taxon>Cucurbitaceae</taxon>
        <taxon>Benincaseae</taxon>
        <taxon>Citrullus</taxon>
    </lineage>
</organism>
<dbReference type="SUPFAM" id="SSF54928">
    <property type="entry name" value="RNA-binding domain, RBD"/>
    <property type="match status" value="2"/>
</dbReference>
<keyword evidence="6" id="KW-1185">Reference proteome</keyword>
<feature type="compositionally biased region" description="Basic and acidic residues" evidence="3">
    <location>
        <begin position="91"/>
        <end position="100"/>
    </location>
</feature>
<evidence type="ECO:0000256" key="1">
    <source>
        <dbReference type="ARBA" id="ARBA00022884"/>
    </source>
</evidence>
<name>A0ABP0YPN9_9ROSI</name>
<gene>
    <name evidence="5" type="ORF">CITCOLO1_LOCUS13562</name>
</gene>
<reference evidence="5 6" key="1">
    <citation type="submission" date="2024-03" db="EMBL/GenBank/DDBJ databases">
        <authorList>
            <person name="Gkanogiannis A."/>
            <person name="Becerra Lopez-Lavalle L."/>
        </authorList>
    </citation>
    <scope>NUCLEOTIDE SEQUENCE [LARGE SCALE GENOMIC DNA]</scope>
</reference>
<evidence type="ECO:0000259" key="4">
    <source>
        <dbReference type="PROSITE" id="PS50102"/>
    </source>
</evidence>
<evidence type="ECO:0000313" key="6">
    <source>
        <dbReference type="Proteomes" id="UP001642487"/>
    </source>
</evidence>
<dbReference type="EMBL" id="OZ021739">
    <property type="protein sequence ID" value="CAK9321491.1"/>
    <property type="molecule type" value="Genomic_DNA"/>
</dbReference>
<keyword evidence="1 2" id="KW-0694">RNA-binding</keyword>
<feature type="compositionally biased region" description="Basic residues" evidence="3">
    <location>
        <begin position="572"/>
        <end position="581"/>
    </location>
</feature>
<evidence type="ECO:0000256" key="2">
    <source>
        <dbReference type="PROSITE-ProRule" id="PRU00176"/>
    </source>
</evidence>
<feature type="region of interest" description="Disordered" evidence="3">
    <location>
        <begin position="1"/>
        <end position="20"/>
    </location>
</feature>
<proteinExistence type="predicted"/>
<dbReference type="SMART" id="SM00360">
    <property type="entry name" value="RRM"/>
    <property type="match status" value="2"/>
</dbReference>
<dbReference type="Gene3D" id="3.30.70.330">
    <property type="match status" value="2"/>
</dbReference>
<dbReference type="Proteomes" id="UP001642487">
    <property type="component" value="Chromosome 5"/>
</dbReference>
<dbReference type="PROSITE" id="PS50102">
    <property type="entry name" value="RRM"/>
    <property type="match status" value="2"/>
</dbReference>
<sequence length="581" mass="64263">MGKKKTTDPINDPDESATVSAPFSVFETLFGRAGVENPGVSIFSNDNPFRRKDSDSIPAPAEKSPNTCSDGKSRKKGKEKRVGTDLDSAEEAVKSSSEIKKFKRKEKTRDPELDNVDDDGERGSESQGVLKKNKKKGTVLGSETTERSPEFDGELKIDEQRTDSKLGENVKFMKDRKKRKRDELEREYEAKKYGVAEVAEDEGEGSGGNVVGKKRKALDDPSEMMVTKEGFDDESKLLRTVFVGNLPLKVKKKALAKEFSQFGEIESVRIRSVPIDIANSKKPRKGAILSKKLNEAADSSHAYVVFKTEESAQASLSHNMAVFAGNHIRVDRACPPHKKLKVGNGPIYDPKRTVFVGNLPFDVKDEELYQLFCGIGNMGSNVEAIRVIRDPKVNVGKGFAYVFFKTREAANSVVDNQKLELHGRKLRLFHAKRNLASTPLKKRNRPHTEADRTPVKKNAGDSGLGTPDSSKGVTPKAAVASYQGLRASKSGSQKKIHTKGSSTKWLKSHSNSKEKPIDHKRKRPEKTSERKAKRPAVANRKAAVKATKNGIAAPKQAGVKRKSDSRTPGSSHRNKRVKRFR</sequence>
<dbReference type="PANTHER" id="PTHR48024:SF55">
    <property type="entry name" value="RRM DOMAIN-CONTAINING PROTEIN"/>
    <property type="match status" value="1"/>
</dbReference>
<dbReference type="InterPro" id="IPR000504">
    <property type="entry name" value="RRM_dom"/>
</dbReference>
<feature type="compositionally biased region" description="Basic and acidic residues" evidence="3">
    <location>
        <begin position="144"/>
        <end position="165"/>
    </location>
</feature>
<dbReference type="InterPro" id="IPR035979">
    <property type="entry name" value="RBD_domain_sf"/>
</dbReference>
<dbReference type="Pfam" id="PF00076">
    <property type="entry name" value="RRM_1"/>
    <property type="match status" value="2"/>
</dbReference>
<accession>A0ABP0YPN9</accession>
<feature type="domain" description="RRM" evidence="4">
    <location>
        <begin position="352"/>
        <end position="433"/>
    </location>
</feature>
<dbReference type="InterPro" id="IPR012677">
    <property type="entry name" value="Nucleotide-bd_a/b_plait_sf"/>
</dbReference>
<evidence type="ECO:0000256" key="3">
    <source>
        <dbReference type="SAM" id="MobiDB-lite"/>
    </source>
</evidence>
<evidence type="ECO:0000313" key="5">
    <source>
        <dbReference type="EMBL" id="CAK9321491.1"/>
    </source>
</evidence>
<dbReference type="CDD" id="cd12394">
    <property type="entry name" value="RRM1_RBM34"/>
    <property type="match status" value="1"/>
</dbReference>
<protein>
    <recommendedName>
        <fullName evidence="4">RRM domain-containing protein</fullName>
    </recommendedName>
</protein>